<dbReference type="RefSeq" id="WP_056995606.1">
    <property type="nucleotide sequence ID" value="NZ_AZGC01000033.1"/>
</dbReference>
<evidence type="ECO:0000256" key="1">
    <source>
        <dbReference type="SAM" id="Phobius"/>
    </source>
</evidence>
<dbReference type="AlphaFoldDB" id="A0A0R1UMS6"/>
<feature type="transmembrane region" description="Helical" evidence="1">
    <location>
        <begin position="126"/>
        <end position="152"/>
    </location>
</feature>
<dbReference type="STRING" id="417373.GCA_001570685_00975"/>
<feature type="transmembrane region" description="Helical" evidence="1">
    <location>
        <begin position="72"/>
        <end position="90"/>
    </location>
</feature>
<dbReference type="Pfam" id="PF13787">
    <property type="entry name" value="HXXEE"/>
    <property type="match status" value="1"/>
</dbReference>
<proteinExistence type="predicted"/>
<evidence type="ECO:0008006" key="4">
    <source>
        <dbReference type="Google" id="ProtNLM"/>
    </source>
</evidence>
<protein>
    <recommendedName>
        <fullName evidence="4">HXXEE domain-containing protein</fullName>
    </recommendedName>
</protein>
<comment type="caution">
    <text evidence="2">The sequence shown here is derived from an EMBL/GenBank/DDBJ whole genome shotgun (WGS) entry which is preliminary data.</text>
</comment>
<dbReference type="InterPro" id="IPR025671">
    <property type="entry name" value="HXXEE"/>
</dbReference>
<dbReference type="OrthoDB" id="2221824at2"/>
<dbReference type="PATRIC" id="fig|1423742.4.peg.1357"/>
<evidence type="ECO:0000313" key="2">
    <source>
        <dbReference type="EMBL" id="KRL94575.1"/>
    </source>
</evidence>
<sequence length="155" mass="18504">MNQLSFLLIFPSLFMIHEMEEIILMPKFVPSKLEKNIIKDFYTPFKFNVVVLEEFLLLLTILMFSIKYNNFMFYDTVIIAYIYHIFVHLFQTLLLKSYSPGLLSGIISSLYCISMMYPYLNHHHYLYLYSLLTLIIIMLNILISFILLNTVFSRK</sequence>
<keyword evidence="1" id="KW-0812">Transmembrane</keyword>
<keyword evidence="1" id="KW-0472">Membrane</keyword>
<gene>
    <name evidence="2" type="ORF">FC21_GL001308</name>
</gene>
<accession>A0A0R1UMS6</accession>
<feature type="transmembrane region" description="Helical" evidence="1">
    <location>
        <begin position="102"/>
        <end position="120"/>
    </location>
</feature>
<keyword evidence="3" id="KW-1185">Reference proteome</keyword>
<reference evidence="2 3" key="1">
    <citation type="journal article" date="2015" name="Genome Announc.">
        <title>Expanding the biotechnology potential of lactobacilli through comparative genomics of 213 strains and associated genera.</title>
        <authorList>
            <person name="Sun Z."/>
            <person name="Harris H.M."/>
            <person name="McCann A."/>
            <person name="Guo C."/>
            <person name="Argimon S."/>
            <person name="Zhang W."/>
            <person name="Yang X."/>
            <person name="Jeffery I.B."/>
            <person name="Cooney J.C."/>
            <person name="Kagawa T.F."/>
            <person name="Liu W."/>
            <person name="Song Y."/>
            <person name="Salvetti E."/>
            <person name="Wrobel A."/>
            <person name="Rasinkangas P."/>
            <person name="Parkhill J."/>
            <person name="Rea M.C."/>
            <person name="O'Sullivan O."/>
            <person name="Ritari J."/>
            <person name="Douillard F.P."/>
            <person name="Paul Ross R."/>
            <person name="Yang R."/>
            <person name="Briner A.E."/>
            <person name="Felis G.E."/>
            <person name="de Vos W.M."/>
            <person name="Barrangou R."/>
            <person name="Klaenhammer T.R."/>
            <person name="Caufield P.W."/>
            <person name="Cui Y."/>
            <person name="Zhang H."/>
            <person name="O'Toole P.W."/>
        </authorList>
    </citation>
    <scope>NUCLEOTIDE SEQUENCE [LARGE SCALE GENOMIC DNA]</scope>
    <source>
        <strain evidence="2 3">DSM 18793</strain>
    </source>
</reference>
<dbReference type="Proteomes" id="UP000051084">
    <property type="component" value="Unassembled WGS sequence"/>
</dbReference>
<name>A0A0R1UMS6_9LACO</name>
<dbReference type="EMBL" id="AZGC01000033">
    <property type="protein sequence ID" value="KRL94575.1"/>
    <property type="molecule type" value="Genomic_DNA"/>
</dbReference>
<keyword evidence="1" id="KW-1133">Transmembrane helix</keyword>
<evidence type="ECO:0000313" key="3">
    <source>
        <dbReference type="Proteomes" id="UP000051084"/>
    </source>
</evidence>
<feature type="transmembrane region" description="Helical" evidence="1">
    <location>
        <begin position="45"/>
        <end position="66"/>
    </location>
</feature>
<organism evidence="2 3">
    <name type="scientific">Limosilactobacillus equigenerosi DSM 18793 = JCM 14505</name>
    <dbReference type="NCBI Taxonomy" id="1423742"/>
    <lineage>
        <taxon>Bacteria</taxon>
        <taxon>Bacillati</taxon>
        <taxon>Bacillota</taxon>
        <taxon>Bacilli</taxon>
        <taxon>Lactobacillales</taxon>
        <taxon>Lactobacillaceae</taxon>
        <taxon>Limosilactobacillus</taxon>
    </lineage>
</organism>